<dbReference type="SUPFAM" id="SSF52490">
    <property type="entry name" value="Tubulin nucleotide-binding domain-like"/>
    <property type="match status" value="1"/>
</dbReference>
<evidence type="ECO:0000313" key="8">
    <source>
        <dbReference type="RefSeq" id="XP_005103386.1"/>
    </source>
</evidence>
<organism evidence="7 8">
    <name type="scientific">Aplysia californica</name>
    <name type="common">California sea hare</name>
    <dbReference type="NCBI Taxonomy" id="6500"/>
    <lineage>
        <taxon>Eukaryota</taxon>
        <taxon>Metazoa</taxon>
        <taxon>Spiralia</taxon>
        <taxon>Lophotrochozoa</taxon>
        <taxon>Mollusca</taxon>
        <taxon>Gastropoda</taxon>
        <taxon>Heterobranchia</taxon>
        <taxon>Euthyneura</taxon>
        <taxon>Tectipleura</taxon>
        <taxon>Aplysiida</taxon>
        <taxon>Aplysioidea</taxon>
        <taxon>Aplysiidae</taxon>
        <taxon>Aplysia</taxon>
    </lineage>
</organism>
<feature type="compositionally biased region" description="Basic and acidic residues" evidence="4">
    <location>
        <begin position="125"/>
        <end position="136"/>
    </location>
</feature>
<dbReference type="Gene3D" id="3.40.50.1440">
    <property type="entry name" value="Tubulin/FtsZ, GTPase domain"/>
    <property type="match status" value="1"/>
</dbReference>
<evidence type="ECO:0000256" key="2">
    <source>
        <dbReference type="ARBA" id="ARBA00008507"/>
    </source>
</evidence>
<dbReference type="PANTHER" id="PTHR13391">
    <property type="entry name" value="MITOCHONDRIAL DISTRIBUTION REGULATOR MISATO"/>
    <property type="match status" value="1"/>
</dbReference>
<dbReference type="Proteomes" id="UP000694888">
    <property type="component" value="Unplaced"/>
</dbReference>
<accession>A0ABM0JWT0</accession>
<keyword evidence="7" id="KW-1185">Reference proteome</keyword>
<dbReference type="InterPro" id="IPR049942">
    <property type="entry name" value="DML1/Misato"/>
</dbReference>
<feature type="compositionally biased region" description="Basic and acidic residues" evidence="4">
    <location>
        <begin position="144"/>
        <end position="161"/>
    </location>
</feature>
<gene>
    <name evidence="8" type="primary">LOC101863452</name>
</gene>
<dbReference type="PANTHER" id="PTHR13391:SF0">
    <property type="entry name" value="PROTEIN MISATO HOMOLOG 1"/>
    <property type="match status" value="1"/>
</dbReference>
<protein>
    <submittedName>
        <fullName evidence="8">Protein misato homolog 1</fullName>
    </submittedName>
</protein>
<reference evidence="8" key="1">
    <citation type="submission" date="2025-08" db="UniProtKB">
        <authorList>
            <consortium name="RefSeq"/>
        </authorList>
    </citation>
    <scope>IDENTIFICATION</scope>
</reference>
<name>A0ABM0JWT0_APLCA</name>
<dbReference type="InterPro" id="IPR036525">
    <property type="entry name" value="Tubulin/FtsZ_GTPase_sf"/>
</dbReference>
<dbReference type="InterPro" id="IPR019605">
    <property type="entry name" value="Misato_II_tubulin-like"/>
</dbReference>
<evidence type="ECO:0000313" key="7">
    <source>
        <dbReference type="Proteomes" id="UP000694888"/>
    </source>
</evidence>
<dbReference type="GeneID" id="101863452"/>
<evidence type="ECO:0000259" key="5">
    <source>
        <dbReference type="Pfam" id="PF10644"/>
    </source>
</evidence>
<proteinExistence type="inferred from homology"/>
<keyword evidence="3" id="KW-0496">Mitochondrion</keyword>
<feature type="domain" description="Misato Segment II tubulin-like" evidence="5">
    <location>
        <begin position="4"/>
        <end position="117"/>
    </location>
</feature>
<evidence type="ECO:0000256" key="4">
    <source>
        <dbReference type="SAM" id="MobiDB-lite"/>
    </source>
</evidence>
<dbReference type="Pfam" id="PF14881">
    <property type="entry name" value="Tubulin_3"/>
    <property type="match status" value="1"/>
</dbReference>
<feature type="domain" description="DML1/Misato tubulin" evidence="6">
    <location>
        <begin position="173"/>
        <end position="359"/>
    </location>
</feature>
<comment type="similarity">
    <text evidence="2">Belongs to the misato family.</text>
</comment>
<sequence>MSVREIVTLQFGHYSNFVGTHWWNVQESSFVYDPQLLSTFPKEVNHDVLFREGKTISGHTTFTPRLVLVDLHGSLGSLRREGTLYGASSEENIQWLGDVTLHQTEASEKNKFLQDLYEDQAEETSSDRSCKLKDAETSDTDGPDTGKQDCDDSEESSKSEAELPGPHSYHLDSDVTVWSDFLRTGLHPRSIHLVKEYQHNNSQNDFGIFGQGQQIAKTDREWEALEDQIRYFTEECDQLQGFHILLDNHNGFGGLSSSALSYLSDEFSSKSRLSLGLTPACPPDQTAVERSTRILNSALSLRHCSEHSSLYVPLSLASSLWRNVGAPVKFDNLQYKAELDYHTSAVLAAALDTASLPYRRENDPASISDITSSFSSLGRKVSALNLSLPFPLRMGTTVADTLVSLGQTDPWTSLTPSVHCVSSPMFQSCVLRGVPQLGAKRLVSDSPASRLLSSCSSVDDVLRLYLTETYPGSFNSGCHMRDGVVVSTPFPHIFSPGVNWHGFLSDTERPSHLGVERVPVLTSLQSTSDVFSHIDSLTESVSKFNISKHQHFIEAGLEPDDFTETIHELRSLAQCYAPE</sequence>
<feature type="region of interest" description="Disordered" evidence="4">
    <location>
        <begin position="123"/>
        <end position="169"/>
    </location>
</feature>
<dbReference type="CDD" id="cd06060">
    <property type="entry name" value="misato"/>
    <property type="match status" value="1"/>
</dbReference>
<dbReference type="Pfam" id="PF10644">
    <property type="entry name" value="Misat_Tub_SegII"/>
    <property type="match status" value="1"/>
</dbReference>
<dbReference type="InterPro" id="IPR029209">
    <property type="entry name" value="DML1/Misato_tubulin"/>
</dbReference>
<evidence type="ECO:0000256" key="3">
    <source>
        <dbReference type="ARBA" id="ARBA00023128"/>
    </source>
</evidence>
<comment type="subcellular location">
    <subcellularLocation>
        <location evidence="1">Mitochondrion</location>
    </subcellularLocation>
</comment>
<evidence type="ECO:0000259" key="6">
    <source>
        <dbReference type="Pfam" id="PF14881"/>
    </source>
</evidence>
<dbReference type="RefSeq" id="XP_005103386.1">
    <property type="nucleotide sequence ID" value="XM_005103329.3"/>
</dbReference>
<evidence type="ECO:0000256" key="1">
    <source>
        <dbReference type="ARBA" id="ARBA00004173"/>
    </source>
</evidence>